<dbReference type="WBParaSite" id="PSAMB.scaffold201size66231.g3493.t1">
    <property type="protein sequence ID" value="PSAMB.scaffold201size66231.g3493.t1"/>
    <property type="gene ID" value="PSAMB.scaffold201size66231.g3493"/>
</dbReference>
<feature type="domain" description="ABC transporter" evidence="9">
    <location>
        <begin position="396"/>
        <end position="614"/>
    </location>
</feature>
<feature type="transmembrane region" description="Helical" evidence="8">
    <location>
        <begin position="305"/>
        <end position="326"/>
    </location>
</feature>
<evidence type="ECO:0000256" key="8">
    <source>
        <dbReference type="SAM" id="Phobius"/>
    </source>
</evidence>
<dbReference type="SMART" id="SM00382">
    <property type="entry name" value="AAA"/>
    <property type="match status" value="1"/>
</dbReference>
<organism evidence="11 12">
    <name type="scientific">Plectus sambesii</name>
    <dbReference type="NCBI Taxonomy" id="2011161"/>
    <lineage>
        <taxon>Eukaryota</taxon>
        <taxon>Metazoa</taxon>
        <taxon>Ecdysozoa</taxon>
        <taxon>Nematoda</taxon>
        <taxon>Chromadorea</taxon>
        <taxon>Plectida</taxon>
        <taxon>Plectina</taxon>
        <taxon>Plectoidea</taxon>
        <taxon>Plectidae</taxon>
        <taxon>Plectus</taxon>
    </lineage>
</organism>
<dbReference type="PANTHER" id="PTHR43394:SF27">
    <property type="entry name" value="ATP-DEPENDENT TRANSLOCASE ABCB1-LIKE"/>
    <property type="match status" value="1"/>
</dbReference>
<feature type="transmembrane region" description="Helical" evidence="8">
    <location>
        <begin position="332"/>
        <end position="352"/>
    </location>
</feature>
<dbReference type="Gene3D" id="3.40.50.300">
    <property type="entry name" value="P-loop containing nucleotide triphosphate hydrolases"/>
    <property type="match status" value="1"/>
</dbReference>
<keyword evidence="4" id="KW-0547">Nucleotide-binding</keyword>
<evidence type="ECO:0000256" key="5">
    <source>
        <dbReference type="ARBA" id="ARBA00022840"/>
    </source>
</evidence>
<evidence type="ECO:0000259" key="10">
    <source>
        <dbReference type="PROSITE" id="PS50929"/>
    </source>
</evidence>
<feature type="domain" description="ABC transmembrane type-1" evidence="10">
    <location>
        <begin position="55"/>
        <end position="361"/>
    </location>
</feature>
<keyword evidence="7 8" id="KW-0472">Membrane</keyword>
<comment type="similarity">
    <text evidence="2">Belongs to the ABC transporter superfamily. ABCB family. Multidrug resistance exporter (TC 3.A.1.201) subfamily.</text>
</comment>
<keyword evidence="5" id="KW-0067">ATP-binding</keyword>
<comment type="subcellular location">
    <subcellularLocation>
        <location evidence="1">Membrane</location>
        <topology evidence="1">Multi-pass membrane protein</topology>
    </subcellularLocation>
</comment>
<dbReference type="Gene3D" id="1.20.1560.10">
    <property type="entry name" value="ABC transporter type 1, transmembrane domain"/>
    <property type="match status" value="1"/>
</dbReference>
<dbReference type="InterPro" id="IPR027417">
    <property type="entry name" value="P-loop_NTPase"/>
</dbReference>
<dbReference type="PROSITE" id="PS50929">
    <property type="entry name" value="ABC_TM1F"/>
    <property type="match status" value="1"/>
</dbReference>
<dbReference type="GO" id="GO:0005743">
    <property type="term" value="C:mitochondrial inner membrane"/>
    <property type="evidence" value="ECO:0007669"/>
    <property type="project" value="TreeGrafter"/>
</dbReference>
<evidence type="ECO:0000256" key="6">
    <source>
        <dbReference type="ARBA" id="ARBA00022989"/>
    </source>
</evidence>
<evidence type="ECO:0000313" key="11">
    <source>
        <dbReference type="Proteomes" id="UP000887566"/>
    </source>
</evidence>
<accession>A0A914VKC3</accession>
<feature type="transmembrane region" description="Helical" evidence="8">
    <location>
        <begin position="117"/>
        <end position="136"/>
    </location>
</feature>
<dbReference type="InterPro" id="IPR011527">
    <property type="entry name" value="ABC1_TM_dom"/>
</dbReference>
<dbReference type="Pfam" id="PF00005">
    <property type="entry name" value="ABC_tran"/>
    <property type="match status" value="1"/>
</dbReference>
<evidence type="ECO:0000256" key="4">
    <source>
        <dbReference type="ARBA" id="ARBA00022741"/>
    </source>
</evidence>
<dbReference type="PANTHER" id="PTHR43394">
    <property type="entry name" value="ATP-DEPENDENT PERMEASE MDL1, MITOCHONDRIAL"/>
    <property type="match status" value="1"/>
</dbReference>
<dbReference type="InterPro" id="IPR003593">
    <property type="entry name" value="AAA+_ATPase"/>
</dbReference>
<sequence length="630" mass="70506">MCTSAGRADEDTERTWLLANNADGDGAQSAKRRSQRRFFGVLFAHGTLKDRIVILFAIFAIFVQTIIPPLLMMMLGQFTNVFSKQQAASHVHVNGSDPSPAEIRNATNHEELSHETLKFSCISFFVTIVTFIAAFIQKYQWELIAIKQEHRIRRAFMAQILKLDIAWIEKNKASDISHMLHDHIERLYEGISDHIPTTIFILSAVSLSFMVAVHVQWDLALIMMGMAPAFVILRYIYSWLFAKHMQIEQESLSSANKVVSETFQCIRTVIAFSGQRNSIEKYQRFIEQSKECASKRHNMSAFMEALIWFLMDAVYLLGMCYGVAHLSINRDLGSLIGVLIIMTSVFATLMGIGGHINGTLTTIARARELQEVLDVVPTIDGDINRGEKHTTCDGAIRFENVSFAYPSRPDYQVLDNLSFSVAPGEHVALVGSSGSGKSTIAALILRLYDPDSGTIYLDNRPIRSLNVDWMRHRFGYVSQEPVLFDETISMNVRCGKLLATDAEVEAALDEADALEYIRTLPQQRVAIARAMIRQPNVLIFDEATSALDSEHEAMVQDAIEKVSVGVSSLTIAHRLTTVQKCDRVIVLERGRIVEMGSPSELMTAQGIFYRMAKASVLATVKNRIQQISLG</sequence>
<dbReference type="AlphaFoldDB" id="A0A914VKC3"/>
<reference evidence="12" key="1">
    <citation type="submission" date="2022-11" db="UniProtKB">
        <authorList>
            <consortium name="WormBaseParasite"/>
        </authorList>
    </citation>
    <scope>IDENTIFICATION</scope>
</reference>
<dbReference type="GO" id="GO:0090374">
    <property type="term" value="P:oligopeptide export from mitochondrion"/>
    <property type="evidence" value="ECO:0007669"/>
    <property type="project" value="TreeGrafter"/>
</dbReference>
<dbReference type="GO" id="GO:0016887">
    <property type="term" value="F:ATP hydrolysis activity"/>
    <property type="evidence" value="ECO:0007669"/>
    <property type="project" value="InterPro"/>
</dbReference>
<evidence type="ECO:0000313" key="12">
    <source>
        <dbReference type="WBParaSite" id="PSAMB.scaffold201size66231.g3493.t1"/>
    </source>
</evidence>
<feature type="transmembrane region" description="Helical" evidence="8">
    <location>
        <begin position="219"/>
        <end position="237"/>
    </location>
</feature>
<dbReference type="SUPFAM" id="SSF90123">
    <property type="entry name" value="ABC transporter transmembrane region"/>
    <property type="match status" value="1"/>
</dbReference>
<dbReference type="Proteomes" id="UP000887566">
    <property type="component" value="Unplaced"/>
</dbReference>
<protein>
    <submittedName>
        <fullName evidence="12">Uncharacterized protein</fullName>
    </submittedName>
</protein>
<evidence type="ECO:0000256" key="7">
    <source>
        <dbReference type="ARBA" id="ARBA00023136"/>
    </source>
</evidence>
<name>A0A914VKC3_9BILA</name>
<keyword evidence="6 8" id="KW-1133">Transmembrane helix</keyword>
<keyword evidence="11" id="KW-1185">Reference proteome</keyword>
<feature type="transmembrane region" description="Helical" evidence="8">
    <location>
        <begin position="52"/>
        <end position="75"/>
    </location>
</feature>
<dbReference type="GO" id="GO:0005524">
    <property type="term" value="F:ATP binding"/>
    <property type="evidence" value="ECO:0007669"/>
    <property type="project" value="UniProtKB-KW"/>
</dbReference>
<dbReference type="PROSITE" id="PS50893">
    <property type="entry name" value="ABC_TRANSPORTER_2"/>
    <property type="match status" value="1"/>
</dbReference>
<proteinExistence type="inferred from homology"/>
<dbReference type="SUPFAM" id="SSF52540">
    <property type="entry name" value="P-loop containing nucleoside triphosphate hydrolases"/>
    <property type="match status" value="1"/>
</dbReference>
<dbReference type="GO" id="GO:0015421">
    <property type="term" value="F:ABC-type oligopeptide transporter activity"/>
    <property type="evidence" value="ECO:0007669"/>
    <property type="project" value="TreeGrafter"/>
</dbReference>
<evidence type="ECO:0000256" key="2">
    <source>
        <dbReference type="ARBA" id="ARBA00007577"/>
    </source>
</evidence>
<dbReference type="InterPro" id="IPR003439">
    <property type="entry name" value="ABC_transporter-like_ATP-bd"/>
</dbReference>
<dbReference type="InterPro" id="IPR036640">
    <property type="entry name" value="ABC1_TM_sf"/>
</dbReference>
<evidence type="ECO:0000256" key="1">
    <source>
        <dbReference type="ARBA" id="ARBA00004141"/>
    </source>
</evidence>
<evidence type="ECO:0000259" key="9">
    <source>
        <dbReference type="PROSITE" id="PS50893"/>
    </source>
</evidence>
<dbReference type="InterPro" id="IPR039421">
    <property type="entry name" value="Type_1_exporter"/>
</dbReference>
<dbReference type="CDD" id="cd18577">
    <property type="entry name" value="ABC_6TM_Pgp_ABCB1_D1_like"/>
    <property type="match status" value="1"/>
</dbReference>
<feature type="transmembrane region" description="Helical" evidence="8">
    <location>
        <begin position="195"/>
        <end position="213"/>
    </location>
</feature>
<evidence type="ECO:0000256" key="3">
    <source>
        <dbReference type="ARBA" id="ARBA00022692"/>
    </source>
</evidence>
<dbReference type="Pfam" id="PF00664">
    <property type="entry name" value="ABC_membrane"/>
    <property type="match status" value="1"/>
</dbReference>
<keyword evidence="3 8" id="KW-0812">Transmembrane</keyword>